<organism evidence="1 2">
    <name type="scientific">Achromobacter spanius</name>
    <dbReference type="NCBI Taxonomy" id="217203"/>
    <lineage>
        <taxon>Bacteria</taxon>
        <taxon>Pseudomonadati</taxon>
        <taxon>Pseudomonadota</taxon>
        <taxon>Betaproteobacteria</taxon>
        <taxon>Burkholderiales</taxon>
        <taxon>Alcaligenaceae</taxon>
        <taxon>Achromobacter</taxon>
    </lineage>
</organism>
<evidence type="ECO:0000313" key="1">
    <source>
        <dbReference type="EMBL" id="MDH0740219.1"/>
    </source>
</evidence>
<reference evidence="1" key="1">
    <citation type="submission" date="2022-09" db="EMBL/GenBank/DDBJ databases">
        <title>Intensive care unit water sources are persistently colonized with multi-drug resistant bacteria and are the site of extensive horizontal gene transfer of antibiotic resistance genes.</title>
        <authorList>
            <person name="Diorio-Toth L."/>
        </authorList>
    </citation>
    <scope>NUCLEOTIDE SEQUENCE</scope>
    <source>
        <strain evidence="1">GD03843</strain>
    </source>
</reference>
<comment type="caution">
    <text evidence="1">The sequence shown here is derived from an EMBL/GenBank/DDBJ whole genome shotgun (WGS) entry which is preliminary data.</text>
</comment>
<sequence>MKIESSMRGDMIGDLVRLADAIETRVIRPAAHAGALVFYERARDLAPVYDGPPIKGVKPGQLREAIYRVFSEGLSNDALKVYQISWNHTKAPHGYWMEYGSSRHGPKPFIRPAFDFYERALQAAAARAKVLTDEIIAERSHG</sequence>
<accession>A0AA42LV87</accession>
<protein>
    <submittedName>
        <fullName evidence="1">HK97 gp10 family phage protein</fullName>
    </submittedName>
</protein>
<dbReference type="RefSeq" id="WP_279997620.1">
    <property type="nucleotide sequence ID" value="NZ_JAOCDZ010000038.1"/>
</dbReference>
<name>A0AA42LV87_9BURK</name>
<gene>
    <name evidence="1" type="ORF">N5D93_30790</name>
</gene>
<dbReference type="EMBL" id="JAOCDZ010000038">
    <property type="protein sequence ID" value="MDH0740219.1"/>
    <property type="molecule type" value="Genomic_DNA"/>
</dbReference>
<dbReference type="AlphaFoldDB" id="A0AA42LV87"/>
<evidence type="ECO:0000313" key="2">
    <source>
        <dbReference type="Proteomes" id="UP001161094"/>
    </source>
</evidence>
<dbReference type="Proteomes" id="UP001161094">
    <property type="component" value="Unassembled WGS sequence"/>
</dbReference>
<proteinExistence type="predicted"/>